<dbReference type="EMBL" id="BARV01008344">
    <property type="protein sequence ID" value="GAI03086.1"/>
    <property type="molecule type" value="Genomic_DNA"/>
</dbReference>
<dbReference type="InterPro" id="IPR051121">
    <property type="entry name" value="FAH"/>
</dbReference>
<dbReference type="GO" id="GO:0044281">
    <property type="term" value="P:small molecule metabolic process"/>
    <property type="evidence" value="ECO:0007669"/>
    <property type="project" value="UniProtKB-ARBA"/>
</dbReference>
<comment type="similarity">
    <text evidence="1">Belongs to the FAH family.</text>
</comment>
<dbReference type="Pfam" id="PF01557">
    <property type="entry name" value="FAA_hydrolase"/>
    <property type="match status" value="1"/>
</dbReference>
<keyword evidence="2" id="KW-0479">Metal-binding</keyword>
<evidence type="ECO:0000259" key="3">
    <source>
        <dbReference type="Pfam" id="PF01557"/>
    </source>
</evidence>
<evidence type="ECO:0000256" key="1">
    <source>
        <dbReference type="ARBA" id="ARBA00010211"/>
    </source>
</evidence>
<dbReference type="PANTHER" id="PTHR42796:SF4">
    <property type="entry name" value="FUMARYLACETOACETATE HYDROLASE DOMAIN-CONTAINING PROTEIN 2A"/>
    <property type="match status" value="1"/>
</dbReference>
<sequence>MKVLHYKKGSKYRLGCLVEDYVVDLSRGWRDYIKIEGLDNNKGEIPSDMIEFFKAGRESLRNVKRVIRFAKGLIKKEEFRTGFIFNAEKVKFGPPVLNPGKIICIGLNYRDHCAEQGVKIPKVPIIFSKFSTAVIGHNDFVVKPS</sequence>
<accession>X1LB66</accession>
<gene>
    <name evidence="4" type="ORF">S06H3_16797</name>
</gene>
<dbReference type="InterPro" id="IPR011234">
    <property type="entry name" value="Fumarylacetoacetase-like_C"/>
</dbReference>
<dbReference type="AlphaFoldDB" id="X1LB66"/>
<dbReference type="PANTHER" id="PTHR42796">
    <property type="entry name" value="FUMARYLACETOACETATE HYDROLASE DOMAIN-CONTAINING PROTEIN 2A-RELATED"/>
    <property type="match status" value="1"/>
</dbReference>
<dbReference type="SUPFAM" id="SSF56529">
    <property type="entry name" value="FAH"/>
    <property type="match status" value="1"/>
</dbReference>
<name>X1LB66_9ZZZZ</name>
<dbReference type="GO" id="GO:0003824">
    <property type="term" value="F:catalytic activity"/>
    <property type="evidence" value="ECO:0007669"/>
    <property type="project" value="InterPro"/>
</dbReference>
<feature type="domain" description="Fumarylacetoacetase-like C-terminal" evidence="3">
    <location>
        <begin position="101"/>
        <end position="144"/>
    </location>
</feature>
<feature type="non-terminal residue" evidence="4">
    <location>
        <position position="145"/>
    </location>
</feature>
<organism evidence="4">
    <name type="scientific">marine sediment metagenome</name>
    <dbReference type="NCBI Taxonomy" id="412755"/>
    <lineage>
        <taxon>unclassified sequences</taxon>
        <taxon>metagenomes</taxon>
        <taxon>ecological metagenomes</taxon>
    </lineage>
</organism>
<dbReference type="InterPro" id="IPR036663">
    <property type="entry name" value="Fumarylacetoacetase_C_sf"/>
</dbReference>
<evidence type="ECO:0000256" key="2">
    <source>
        <dbReference type="ARBA" id="ARBA00022723"/>
    </source>
</evidence>
<evidence type="ECO:0000313" key="4">
    <source>
        <dbReference type="EMBL" id="GAI03086.1"/>
    </source>
</evidence>
<proteinExistence type="inferred from homology"/>
<dbReference type="Gene3D" id="3.90.850.10">
    <property type="entry name" value="Fumarylacetoacetase-like, C-terminal domain"/>
    <property type="match status" value="1"/>
</dbReference>
<reference evidence="4" key="1">
    <citation type="journal article" date="2014" name="Front. Microbiol.">
        <title>High frequency of phylogenetically diverse reductive dehalogenase-homologous genes in deep subseafloor sedimentary metagenomes.</title>
        <authorList>
            <person name="Kawai M."/>
            <person name="Futagami T."/>
            <person name="Toyoda A."/>
            <person name="Takaki Y."/>
            <person name="Nishi S."/>
            <person name="Hori S."/>
            <person name="Arai W."/>
            <person name="Tsubouchi T."/>
            <person name="Morono Y."/>
            <person name="Uchiyama I."/>
            <person name="Ito T."/>
            <person name="Fujiyama A."/>
            <person name="Inagaki F."/>
            <person name="Takami H."/>
        </authorList>
    </citation>
    <scope>NUCLEOTIDE SEQUENCE</scope>
    <source>
        <strain evidence="4">Expedition CK06-06</strain>
    </source>
</reference>
<comment type="caution">
    <text evidence="4">The sequence shown here is derived from an EMBL/GenBank/DDBJ whole genome shotgun (WGS) entry which is preliminary data.</text>
</comment>
<protein>
    <recommendedName>
        <fullName evidence="3">Fumarylacetoacetase-like C-terminal domain-containing protein</fullName>
    </recommendedName>
</protein>
<dbReference type="GO" id="GO:0046872">
    <property type="term" value="F:metal ion binding"/>
    <property type="evidence" value="ECO:0007669"/>
    <property type="project" value="UniProtKB-KW"/>
</dbReference>